<proteinExistence type="predicted"/>
<dbReference type="Proteomes" id="UP001165064">
    <property type="component" value="Unassembled WGS sequence"/>
</dbReference>
<dbReference type="EMBL" id="BSXS01007587">
    <property type="protein sequence ID" value="GME89425.1"/>
    <property type="molecule type" value="Genomic_DNA"/>
</dbReference>
<organism evidence="1 2">
    <name type="scientific">Ambrosiozyma monospora</name>
    <name type="common">Yeast</name>
    <name type="synonym">Endomycopsis monosporus</name>
    <dbReference type="NCBI Taxonomy" id="43982"/>
    <lineage>
        <taxon>Eukaryota</taxon>
        <taxon>Fungi</taxon>
        <taxon>Dikarya</taxon>
        <taxon>Ascomycota</taxon>
        <taxon>Saccharomycotina</taxon>
        <taxon>Pichiomycetes</taxon>
        <taxon>Pichiales</taxon>
        <taxon>Pichiaceae</taxon>
        <taxon>Ambrosiozyma</taxon>
    </lineage>
</organism>
<sequence>MFDQHVEVNDPCWNKIPGPLTKLIINVEDDEYTENYDDFRSPLFEITINDNISKIHVLLKNIVSESGYVSSKAGRTFPYAHLKDPEFSPLYTHYGIMNNINGRVSFHASGDEGMKMLLYVLFQ</sequence>
<protein>
    <submittedName>
        <fullName evidence="1">Unnamed protein product</fullName>
    </submittedName>
</protein>
<reference evidence="1" key="1">
    <citation type="submission" date="2023-04" db="EMBL/GenBank/DDBJ databases">
        <title>Ambrosiozyma monospora NBRC 10751.</title>
        <authorList>
            <person name="Ichikawa N."/>
            <person name="Sato H."/>
            <person name="Tonouchi N."/>
        </authorList>
    </citation>
    <scope>NUCLEOTIDE SEQUENCE</scope>
    <source>
        <strain evidence="1">NBRC 10751</strain>
    </source>
</reference>
<evidence type="ECO:0000313" key="1">
    <source>
        <dbReference type="EMBL" id="GME89425.1"/>
    </source>
</evidence>
<accession>A0ACB5TJI7</accession>
<evidence type="ECO:0000313" key="2">
    <source>
        <dbReference type="Proteomes" id="UP001165064"/>
    </source>
</evidence>
<gene>
    <name evidence="1" type="ORF">Amon02_000850300</name>
</gene>
<comment type="caution">
    <text evidence="1">The sequence shown here is derived from an EMBL/GenBank/DDBJ whole genome shotgun (WGS) entry which is preliminary data.</text>
</comment>
<name>A0ACB5TJI7_AMBMO</name>
<keyword evidence="2" id="KW-1185">Reference proteome</keyword>